<sequence>MVNTPELMTPVSYSALRFERTKYSYEVAELSELLIEKYPDLSRDGIAFDKQQQIERVIAPTLREAWEILKADEQIVALIPFGFSEIAGGDKLAGFHKKRGEVKQQVFAAPNLDAIFCFDDAGRRQRLNFPYDGQIPLLLEVIYRTNANYTYVEGLDLVRFDGGNNKGIYREDFEKCLDMVQLGYTIISPRDAKIDRDSKGRIKHGPGSRKKEGLFRRIVMLYDRFGYLNFVQVNEPAHKYDVGVVLSSDAFFDNVPCRYPEASGYPKRSLSCELWAVTVSAYDDAPIAIRSEASQDVEFWGDPEKTTPGVMIVRQRED</sequence>
<reference evidence="1 2" key="1">
    <citation type="journal article" date="2021" name="Angew. Chem. Int. Ed. Engl.">
        <title>A novel family of nonribosomal peptides modulate collective behavior in Pseudovibrio bacteria isolated from marine sponges.</title>
        <authorList>
            <person name="Ioca L.P."/>
            <person name="Dai Y."/>
            <person name="Kunakom S."/>
            <person name="Diaz-Espinosa J."/>
            <person name="Krunic A."/>
            <person name="Crnkovic C.M."/>
            <person name="Orjala J."/>
            <person name="Sanchez L.M."/>
            <person name="Ferreira A.G."/>
            <person name="Berlinck R.G.S."/>
            <person name="Eustaquio A.S."/>
        </authorList>
    </citation>
    <scope>NUCLEOTIDE SEQUENCE [LARGE SCALE GENOMIC DNA]</scope>
    <source>
        <strain evidence="1 2">Ab134</strain>
    </source>
</reference>
<dbReference type="RefSeq" id="WP_143508332.1">
    <property type="nucleotide sequence ID" value="NZ_CP074126.1"/>
</dbReference>
<evidence type="ECO:0000313" key="1">
    <source>
        <dbReference type="EMBL" id="QUS55135.1"/>
    </source>
</evidence>
<name>A0ABX8AMJ7_9HYPH</name>
<protein>
    <submittedName>
        <fullName evidence="1">Uncharacterized protein</fullName>
    </submittedName>
</protein>
<keyword evidence="2" id="KW-1185">Reference proteome</keyword>
<dbReference type="Proteomes" id="UP000680706">
    <property type="component" value="Chromosome"/>
</dbReference>
<accession>A0ABX8AMJ7</accession>
<dbReference type="EMBL" id="CP074126">
    <property type="protein sequence ID" value="QUS55135.1"/>
    <property type="molecule type" value="Genomic_DNA"/>
</dbReference>
<evidence type="ECO:0000313" key="2">
    <source>
        <dbReference type="Proteomes" id="UP000680706"/>
    </source>
</evidence>
<proteinExistence type="predicted"/>
<gene>
    <name evidence="1" type="ORF">KGB56_17500</name>
</gene>
<organism evidence="1 2">
    <name type="scientific">Pseudovibrio brasiliensis</name>
    <dbReference type="NCBI Taxonomy" id="1898042"/>
    <lineage>
        <taxon>Bacteria</taxon>
        <taxon>Pseudomonadati</taxon>
        <taxon>Pseudomonadota</taxon>
        <taxon>Alphaproteobacteria</taxon>
        <taxon>Hyphomicrobiales</taxon>
        <taxon>Stappiaceae</taxon>
        <taxon>Pseudovibrio</taxon>
    </lineage>
</organism>